<accession>A0A7J6QZ01</accession>
<sequence>LENPRLDWGKDDDVECWVSNTESSHIVPVDCTFKNNTQVWRCRYTPIISGKLRIQCRVNGYFVRVGTAEYMSVTVMPHPVAPVGAALHEISRREGEDGSLDTRVNASFSVYSADTGHVWPDAYRKDQDPPQELGLWYEDIYGNIVRDDLSVAMLCTADYPAWLGEEGVGDTRSDACRKQIGPVQLDPNLGRFNLPLTPEAFPSDGAYRLWCYVLQRGGLYLRVWDSAWPEDMHRPKAIPVLGVV</sequence>
<name>A0A7J6QZ01_PEROL</name>
<evidence type="ECO:0000313" key="1">
    <source>
        <dbReference type="EMBL" id="KAF4713644.1"/>
    </source>
</evidence>
<reference evidence="1 2" key="1">
    <citation type="submission" date="2020-04" db="EMBL/GenBank/DDBJ databases">
        <title>Perkinsus olseni comparative genomics.</title>
        <authorList>
            <person name="Bogema D.R."/>
        </authorList>
    </citation>
    <scope>NUCLEOTIDE SEQUENCE [LARGE SCALE GENOMIC DNA]</scope>
    <source>
        <strain evidence="1">ATCC PRA-205</strain>
    </source>
</reference>
<organism evidence="1 2">
    <name type="scientific">Perkinsus olseni</name>
    <name type="common">Perkinsus atlanticus</name>
    <dbReference type="NCBI Taxonomy" id="32597"/>
    <lineage>
        <taxon>Eukaryota</taxon>
        <taxon>Sar</taxon>
        <taxon>Alveolata</taxon>
        <taxon>Perkinsozoa</taxon>
        <taxon>Perkinsea</taxon>
        <taxon>Perkinsida</taxon>
        <taxon>Perkinsidae</taxon>
        <taxon>Perkinsus</taxon>
    </lineage>
</organism>
<dbReference type="EMBL" id="JABANM010026020">
    <property type="protein sequence ID" value="KAF4713644.1"/>
    <property type="molecule type" value="Genomic_DNA"/>
</dbReference>
<dbReference type="AlphaFoldDB" id="A0A7J6QZ01"/>
<dbReference type="Proteomes" id="UP000574390">
    <property type="component" value="Unassembled WGS sequence"/>
</dbReference>
<comment type="caution">
    <text evidence="1">The sequence shown here is derived from an EMBL/GenBank/DDBJ whole genome shotgun (WGS) entry which is preliminary data.</text>
</comment>
<feature type="non-terminal residue" evidence="1">
    <location>
        <position position="1"/>
    </location>
</feature>
<proteinExistence type="predicted"/>
<evidence type="ECO:0000313" key="2">
    <source>
        <dbReference type="Proteomes" id="UP000574390"/>
    </source>
</evidence>
<protein>
    <submittedName>
        <fullName evidence="1">Uncharacterized protein</fullName>
    </submittedName>
</protein>
<gene>
    <name evidence="1" type="ORF">FOZ62_014582</name>
</gene>